<reference evidence="1" key="1">
    <citation type="journal article" date="2019" name="Genes (Basel)">
        <title>Biphenyl/PCB Degrading bph Genes of Ten Bacterial Strains Isolated from Biphenyl-Contaminated Soil in Kitakyushu, Japan: Comparative and Dynamic Features as Integrative Conjugative Elements (ICEs).</title>
        <authorList>
            <person name="Hirose J."/>
            <person name="Fujihara H."/>
            <person name="Watanabe T."/>
            <person name="Kimura N."/>
            <person name="Suenaga H."/>
            <person name="Futagami T."/>
            <person name="Goto M."/>
            <person name="Suyama A."/>
            <person name="Furukawa K."/>
        </authorList>
    </citation>
    <scope>NUCLEOTIDE SEQUENCE</scope>
    <source>
        <strain evidence="1">KF702</strain>
    </source>
</reference>
<dbReference type="EMBL" id="LC469608">
    <property type="protein sequence ID" value="BBJ01507.1"/>
    <property type="molecule type" value="Genomic_DNA"/>
</dbReference>
<name>A0A6F8PB86_PSEAI</name>
<proteinExistence type="predicted"/>
<dbReference type="AlphaFoldDB" id="A0A6F8PB86"/>
<evidence type="ECO:0000313" key="1">
    <source>
        <dbReference type="EMBL" id="BBJ01507.1"/>
    </source>
</evidence>
<organism evidence="1">
    <name type="scientific">Pseudomonas aeruginosa</name>
    <dbReference type="NCBI Taxonomy" id="287"/>
    <lineage>
        <taxon>Bacteria</taxon>
        <taxon>Pseudomonadati</taxon>
        <taxon>Pseudomonadota</taxon>
        <taxon>Gammaproteobacteria</taxon>
        <taxon>Pseudomonadales</taxon>
        <taxon>Pseudomonadaceae</taxon>
        <taxon>Pseudomonas</taxon>
    </lineage>
</organism>
<accession>A0A6F8PB86</accession>
<sequence length="102" mass="11180">MGGRIKGESLKCDVGSQASFEEFGETGGPDLNVSYLTSRGFRARFESGAALCDVVGFELRDQLDLVFQPNAEQTTIPVQGWKDMNDMLDFGERDIEPEVEAG</sequence>
<protein>
    <submittedName>
        <fullName evidence="1">Uncharacterized protein</fullName>
    </submittedName>
</protein>